<evidence type="ECO:0000313" key="11">
    <source>
        <dbReference type="EnsemblMetazoa" id="BGLB012597-PB"/>
    </source>
</evidence>
<evidence type="ECO:0000256" key="7">
    <source>
        <dbReference type="ARBA" id="ARBA00039886"/>
    </source>
</evidence>
<evidence type="ECO:0000313" key="12">
    <source>
        <dbReference type="Proteomes" id="UP000076420"/>
    </source>
</evidence>
<accession>A0A2C9K3Q8</accession>
<evidence type="ECO:0000256" key="1">
    <source>
        <dbReference type="ARBA" id="ARBA00004335"/>
    </source>
</evidence>
<sequence length="497" mass="53244">MPVCQFFLEGRCRYGERCRNEHPRGGVQRNLFGGGGGGERKITFRDSFNNAGQNEKYKWSSSNQQYQATSQSSLDVVSNLPKEMETFESSKMWPLTCIGLEGYTKSLPDFVDTSFEELRLAAYQALKENNFKTFVSSVVKCSAVLQHSIKSRVHLVYSICQEYVKHNTIFNYSNISVHNVLVSFRSHFWMLPEHNCLKGIYYKAYINSLCQSVCPETHGSEMNTFSLFNQQKTNSAFNSLSLFSQQSPVTGSNSNVDLFSTGPNSWFSSQSAQRGGDVGSSVFGSSTAASQSTLDSATVTSSSVTNFGTPAMTLFGKPVKSLFGEENKPTTNQNIFSQPSSIFGGNAASVFNSSTASTFGGNTASTFGGNAASTFGGNAASTFGGNTASTFGGNAASTFGGNTASTFGGNAASTFGGNNTSTFGGNGIISDFVSSQTSTPLIQSSPGKPFPKATVAQASGIYSQLTDLNDQEKEAFMAKSFQLGHIPLRPPPVELIN</sequence>
<dbReference type="PANTHER" id="PTHR46527:SF1">
    <property type="entry name" value="NUCLEOPORIN NUP42"/>
    <property type="match status" value="1"/>
</dbReference>
<feature type="domain" description="C3H1-type" evidence="10">
    <location>
        <begin position="1"/>
        <end position="25"/>
    </location>
</feature>
<dbReference type="GO" id="GO:0031965">
    <property type="term" value="C:nuclear membrane"/>
    <property type="evidence" value="ECO:0007669"/>
    <property type="project" value="UniProtKB-SubCell"/>
</dbReference>
<keyword evidence="2 9" id="KW-0479">Metal-binding</keyword>
<dbReference type="KEGG" id="bgt:106080086"/>
<evidence type="ECO:0000256" key="2">
    <source>
        <dbReference type="ARBA" id="ARBA00022723"/>
    </source>
</evidence>
<gene>
    <name evidence="11" type="primary">106080086</name>
</gene>
<keyword evidence="5" id="KW-0539">Nucleus</keyword>
<dbReference type="PROSITE" id="PS50103">
    <property type="entry name" value="ZF_C3H1"/>
    <property type="match status" value="1"/>
</dbReference>
<dbReference type="InterPro" id="IPR000571">
    <property type="entry name" value="Znf_CCCH"/>
</dbReference>
<dbReference type="Pfam" id="PF18044">
    <property type="entry name" value="zf-CCCH_4"/>
    <property type="match status" value="1"/>
</dbReference>
<evidence type="ECO:0000256" key="6">
    <source>
        <dbReference type="ARBA" id="ARBA00037262"/>
    </source>
</evidence>
<dbReference type="GO" id="GO:0008270">
    <property type="term" value="F:zinc ion binding"/>
    <property type="evidence" value="ECO:0007669"/>
    <property type="project" value="UniProtKB-KW"/>
</dbReference>
<dbReference type="VEuPathDB" id="VectorBase:BGLB012597"/>
<evidence type="ECO:0000256" key="4">
    <source>
        <dbReference type="ARBA" id="ARBA00022833"/>
    </source>
</evidence>
<dbReference type="PANTHER" id="PTHR46527">
    <property type="entry name" value="NUCLEOPORIN-LIKE PROTEIN 2"/>
    <property type="match status" value="1"/>
</dbReference>
<evidence type="ECO:0000256" key="8">
    <source>
        <dbReference type="ARBA" id="ARBA00042384"/>
    </source>
</evidence>
<dbReference type="EnsemblMetazoa" id="BGLB012597-RB">
    <property type="protein sequence ID" value="BGLB012597-PB"/>
    <property type="gene ID" value="BGLB012597"/>
</dbReference>
<evidence type="ECO:0000256" key="5">
    <source>
        <dbReference type="ARBA" id="ARBA00023242"/>
    </source>
</evidence>
<dbReference type="AlphaFoldDB" id="A0A2C9K3Q8"/>
<dbReference type="InterPro" id="IPR051767">
    <property type="entry name" value="Nucleoporin_NUP42"/>
</dbReference>
<evidence type="ECO:0000256" key="3">
    <source>
        <dbReference type="ARBA" id="ARBA00022771"/>
    </source>
</evidence>
<dbReference type="SMART" id="SM00356">
    <property type="entry name" value="ZnF_C3H1"/>
    <property type="match status" value="1"/>
</dbReference>
<comment type="subcellular location">
    <subcellularLocation>
        <location evidence="1">Nucleus membrane</location>
        <topology evidence="1">Peripheral membrane protein</topology>
        <orientation evidence="1">Cytoplasmic side</orientation>
    </subcellularLocation>
</comment>
<proteinExistence type="predicted"/>
<name>A0A2C9K3Q8_BIOGL</name>
<reference evidence="11" key="1">
    <citation type="submission" date="2020-05" db="UniProtKB">
        <authorList>
            <consortium name="EnsemblMetazoa"/>
        </authorList>
    </citation>
    <scope>IDENTIFICATION</scope>
    <source>
        <strain evidence="11">BB02</strain>
    </source>
</reference>
<dbReference type="Proteomes" id="UP000076420">
    <property type="component" value="Unassembled WGS sequence"/>
</dbReference>
<evidence type="ECO:0000259" key="10">
    <source>
        <dbReference type="PROSITE" id="PS50103"/>
    </source>
</evidence>
<protein>
    <recommendedName>
        <fullName evidence="7">Nucleoporin NUP42</fullName>
    </recommendedName>
    <alternativeName>
        <fullName evidence="8">Nucleoporin-like protein 2</fullName>
    </alternativeName>
</protein>
<dbReference type="InterPro" id="IPR041367">
    <property type="entry name" value="Znf-CCCH_4"/>
</dbReference>
<dbReference type="Gene3D" id="4.10.1000.10">
    <property type="entry name" value="Zinc finger, CCCH-type"/>
    <property type="match status" value="1"/>
</dbReference>
<feature type="zinc finger region" description="C3H1-type" evidence="9">
    <location>
        <begin position="1"/>
        <end position="25"/>
    </location>
</feature>
<evidence type="ECO:0000256" key="9">
    <source>
        <dbReference type="PROSITE-ProRule" id="PRU00723"/>
    </source>
</evidence>
<dbReference type="OrthoDB" id="20729at2759"/>
<dbReference type="VEuPathDB" id="VectorBase:BGLAX_052043"/>
<comment type="function">
    <text evidence="6">Required for the export of mRNAs containing poly(A) tails from the nucleus into the cytoplasm.</text>
</comment>
<dbReference type="STRING" id="6526.A0A2C9K3Q8"/>
<organism evidence="11 12">
    <name type="scientific">Biomphalaria glabrata</name>
    <name type="common">Bloodfluke planorb</name>
    <name type="synonym">Freshwater snail</name>
    <dbReference type="NCBI Taxonomy" id="6526"/>
    <lineage>
        <taxon>Eukaryota</taxon>
        <taxon>Metazoa</taxon>
        <taxon>Spiralia</taxon>
        <taxon>Lophotrochozoa</taxon>
        <taxon>Mollusca</taxon>
        <taxon>Gastropoda</taxon>
        <taxon>Heterobranchia</taxon>
        <taxon>Euthyneura</taxon>
        <taxon>Panpulmonata</taxon>
        <taxon>Hygrophila</taxon>
        <taxon>Lymnaeoidea</taxon>
        <taxon>Planorbidae</taxon>
        <taxon>Biomphalaria</taxon>
    </lineage>
</organism>
<keyword evidence="4 9" id="KW-0862">Zinc</keyword>
<keyword evidence="3 9" id="KW-0863">Zinc-finger</keyword>